<keyword evidence="1" id="KW-1133">Transmembrane helix</keyword>
<feature type="transmembrane region" description="Helical" evidence="1">
    <location>
        <begin position="178"/>
        <end position="195"/>
    </location>
</feature>
<dbReference type="Pfam" id="PF04892">
    <property type="entry name" value="VanZ"/>
    <property type="match status" value="1"/>
</dbReference>
<keyword evidence="1" id="KW-0472">Membrane</keyword>
<organism evidence="3 4">
    <name type="scientific">Salisediminibacterium beveridgei</name>
    <dbReference type="NCBI Taxonomy" id="632773"/>
    <lineage>
        <taxon>Bacteria</taxon>
        <taxon>Bacillati</taxon>
        <taxon>Bacillota</taxon>
        <taxon>Bacilli</taxon>
        <taxon>Bacillales</taxon>
        <taxon>Bacillaceae</taxon>
        <taxon>Salisediminibacterium</taxon>
    </lineage>
</organism>
<feature type="transmembrane region" description="Helical" evidence="1">
    <location>
        <begin position="147"/>
        <end position="166"/>
    </location>
</feature>
<evidence type="ECO:0000259" key="2">
    <source>
        <dbReference type="Pfam" id="PF04892"/>
    </source>
</evidence>
<feature type="transmembrane region" description="Helical" evidence="1">
    <location>
        <begin position="202"/>
        <end position="219"/>
    </location>
</feature>
<name>A0A1D7QXM3_9BACI</name>
<feature type="domain" description="VanZ-like" evidence="2">
    <location>
        <begin position="157"/>
        <end position="254"/>
    </location>
</feature>
<feature type="transmembrane region" description="Helical" evidence="1">
    <location>
        <begin position="7"/>
        <end position="26"/>
    </location>
</feature>
<keyword evidence="4" id="KW-1185">Reference proteome</keyword>
<dbReference type="NCBIfam" id="NF037970">
    <property type="entry name" value="vanZ_1"/>
    <property type="match status" value="1"/>
</dbReference>
<accession>A0A1D7QXM3</accession>
<feature type="transmembrane region" description="Helical" evidence="1">
    <location>
        <begin position="75"/>
        <end position="95"/>
    </location>
</feature>
<gene>
    <name evidence="3" type="ORF">BBEV_2414</name>
</gene>
<evidence type="ECO:0000256" key="1">
    <source>
        <dbReference type="SAM" id="Phobius"/>
    </source>
</evidence>
<dbReference type="InterPro" id="IPR006976">
    <property type="entry name" value="VanZ-like"/>
</dbReference>
<dbReference type="RefSeq" id="WP_069365703.1">
    <property type="nucleotide sequence ID" value="NZ_CP012502.1"/>
</dbReference>
<dbReference type="STRING" id="632773.BBEV_2414"/>
<evidence type="ECO:0000313" key="3">
    <source>
        <dbReference type="EMBL" id="AOM83755.1"/>
    </source>
</evidence>
<dbReference type="Proteomes" id="UP000094463">
    <property type="component" value="Chromosome"/>
</dbReference>
<protein>
    <recommendedName>
        <fullName evidence="2">VanZ-like domain-containing protein</fullName>
    </recommendedName>
</protein>
<evidence type="ECO:0000313" key="4">
    <source>
        <dbReference type="Proteomes" id="UP000094463"/>
    </source>
</evidence>
<feature type="transmembrane region" description="Helical" evidence="1">
    <location>
        <begin position="239"/>
        <end position="259"/>
    </location>
</feature>
<dbReference type="OrthoDB" id="291892at2"/>
<dbReference type="EMBL" id="CP012502">
    <property type="protein sequence ID" value="AOM83755.1"/>
    <property type="molecule type" value="Genomic_DNA"/>
</dbReference>
<feature type="transmembrane region" description="Helical" evidence="1">
    <location>
        <begin position="107"/>
        <end position="126"/>
    </location>
</feature>
<feature type="transmembrane region" description="Helical" evidence="1">
    <location>
        <begin position="46"/>
        <end position="68"/>
    </location>
</feature>
<proteinExistence type="predicted"/>
<reference evidence="3 4" key="1">
    <citation type="submission" date="2015-08" db="EMBL/GenBank/DDBJ databases">
        <title>The complete genome sequence of Bacillus beveridgei MLTeJB.</title>
        <authorList>
            <person name="Hanson T.E."/>
            <person name="Mesa C."/>
            <person name="Basesman S.M."/>
            <person name="Oremland R.S."/>
        </authorList>
    </citation>
    <scope>NUCLEOTIDE SEQUENCE [LARGE SCALE GENOMIC DNA]</scope>
    <source>
        <strain evidence="3 4">MLTeJB</strain>
    </source>
</reference>
<sequence length="262" mass="29083">MRMVRPFFLYWIPVIILLIIIFTASAQTSDQQDIQPVLDRLTDRGYMGQLLAALQSLVSQVFSFVVTLATFHITVTILIGVVFAFIVSALIAKVILGHGSALRKTMILIMTFFGLVMIGLSIWVMINGDQAVSFITSRLNPERLRSLLGMIEFTYAGSIVSLEAMGLDGLLRFLFRKAAHVILYGMLGYFLFLGIRSISKRVGFVISTALLTVIAAASLDEYQQSLTPTRSGLIEDVILDSAAGLIGIVFAWLWVQIVWQKR</sequence>
<dbReference type="AlphaFoldDB" id="A0A1D7QXM3"/>
<dbReference type="KEGG" id="bbev:BBEV_2414"/>
<keyword evidence="1" id="KW-0812">Transmembrane</keyword>